<feature type="compositionally biased region" description="Basic and acidic residues" evidence="1">
    <location>
        <begin position="94"/>
        <end position="106"/>
    </location>
</feature>
<protein>
    <submittedName>
        <fullName evidence="2">Uncharacterized protein</fullName>
    </submittedName>
</protein>
<reference evidence="2" key="1">
    <citation type="submission" date="2019-08" db="EMBL/GenBank/DDBJ databases">
        <authorList>
            <person name="Kucharzyk K."/>
            <person name="Murdoch R.W."/>
            <person name="Higgins S."/>
            <person name="Loffler F."/>
        </authorList>
    </citation>
    <scope>NUCLEOTIDE SEQUENCE</scope>
</reference>
<comment type="caution">
    <text evidence="2">The sequence shown here is derived from an EMBL/GenBank/DDBJ whole genome shotgun (WGS) entry which is preliminary data.</text>
</comment>
<evidence type="ECO:0000313" key="2">
    <source>
        <dbReference type="EMBL" id="MPM28612.1"/>
    </source>
</evidence>
<evidence type="ECO:0000256" key="1">
    <source>
        <dbReference type="SAM" id="MobiDB-lite"/>
    </source>
</evidence>
<proteinExistence type="predicted"/>
<sequence length="130" mass="15078">MREYFAAAQRFYEQEVRALIALFARKDGNSCNRGHNRRHDAEIGITKLEKPAEREHALHMHTEQRRKRRRQVCKRLLDGGFAVHKRAVKHRDKQQKPADNTDRPVDKAPQLRFAFIGKDVQVLLASAPSA</sequence>
<accession>A0A644YJ03</accession>
<name>A0A644YJ03_9ZZZZ</name>
<dbReference type="EMBL" id="VSSQ01005301">
    <property type="protein sequence ID" value="MPM28612.1"/>
    <property type="molecule type" value="Genomic_DNA"/>
</dbReference>
<organism evidence="2">
    <name type="scientific">bioreactor metagenome</name>
    <dbReference type="NCBI Taxonomy" id="1076179"/>
    <lineage>
        <taxon>unclassified sequences</taxon>
        <taxon>metagenomes</taxon>
        <taxon>ecological metagenomes</taxon>
    </lineage>
</organism>
<feature type="region of interest" description="Disordered" evidence="1">
    <location>
        <begin position="85"/>
        <end position="107"/>
    </location>
</feature>
<gene>
    <name evidence="2" type="ORF">SDC9_75138</name>
</gene>
<dbReference type="AlphaFoldDB" id="A0A644YJ03"/>